<sequence length="461" mass="51766">MILPGNQTQVLSLFGTGILSHSLCSLSLSCSLGQVWDVKVKSTEGCQTLVELKGPHGLSLTTDDMGQVKCGVTCSNANIFFLETQCNGTWVFRSLKFGTYLEMLENEVTCLMKTPTKCSMWTPHLAIHPHVVLYHLETKCYTRLLPAQHQLCTDSPLPHSNEFNFILHFEKGKYHLQTSDLRYLSLDDQLLSKRSKMTAFSLHLRPGNMVSFHAAHQRVLYPHGRTGILTVGSNPPDLFQYFALKKSKPWVSMKTASKNYLSVNYGEKVGWYFPFLESCSFSPPHIVSRGQSAVLADGKDVEGVTYFGMEWNQGKLALQAANGLYLQVRPIGQVIASVEQEFTVRLVNRPFLILRGRHGYIGSSYRSDKLVCNNNMYDIIVLIPCSRGFYHFQGKNGKFWSMGENYNFYVSGENPLDFCVEIRGDNLLSVLAPNGNYLQSDQSGILSATDSTLSPDSLWEF</sequence>
<reference evidence="5" key="5">
    <citation type="submission" date="2025-09" db="UniProtKB">
        <authorList>
            <consortium name="Ensembl"/>
        </authorList>
    </citation>
    <scope>IDENTIFICATION</scope>
</reference>
<keyword evidence="3" id="KW-0009">Actin-binding</keyword>
<dbReference type="InterPro" id="IPR008999">
    <property type="entry name" value="Actin-crosslinking"/>
</dbReference>
<accession>A0A4W3JYV9</accession>
<organism evidence="5 6">
    <name type="scientific">Callorhinchus milii</name>
    <name type="common">Ghost shark</name>
    <dbReference type="NCBI Taxonomy" id="7868"/>
    <lineage>
        <taxon>Eukaryota</taxon>
        <taxon>Metazoa</taxon>
        <taxon>Chordata</taxon>
        <taxon>Craniata</taxon>
        <taxon>Vertebrata</taxon>
        <taxon>Chondrichthyes</taxon>
        <taxon>Holocephali</taxon>
        <taxon>Chimaeriformes</taxon>
        <taxon>Callorhinchidae</taxon>
        <taxon>Callorhinchus</taxon>
    </lineage>
</organism>
<evidence type="ECO:0000313" key="5">
    <source>
        <dbReference type="Ensembl" id="ENSCMIP00000036940.1"/>
    </source>
</evidence>
<evidence type="ECO:0000256" key="1">
    <source>
        <dbReference type="ARBA" id="ARBA00004496"/>
    </source>
</evidence>
<evidence type="ECO:0000259" key="4">
    <source>
        <dbReference type="Pfam" id="PF06268"/>
    </source>
</evidence>
<reference evidence="6" key="1">
    <citation type="journal article" date="2006" name="Science">
        <title>Ancient noncoding elements conserved in the human genome.</title>
        <authorList>
            <person name="Venkatesh B."/>
            <person name="Kirkness E.F."/>
            <person name="Loh Y.H."/>
            <person name="Halpern A.L."/>
            <person name="Lee A.P."/>
            <person name="Johnson J."/>
            <person name="Dandona N."/>
            <person name="Viswanathan L.D."/>
            <person name="Tay A."/>
            <person name="Venter J.C."/>
            <person name="Strausberg R.L."/>
            <person name="Brenner S."/>
        </authorList>
    </citation>
    <scope>NUCLEOTIDE SEQUENCE [LARGE SCALE GENOMIC DNA]</scope>
</reference>
<evidence type="ECO:0000256" key="3">
    <source>
        <dbReference type="ARBA" id="ARBA00023203"/>
    </source>
</evidence>
<comment type="subcellular location">
    <subcellularLocation>
        <location evidence="1">Cytoplasm</location>
    </subcellularLocation>
</comment>
<proteinExistence type="predicted"/>
<evidence type="ECO:0000313" key="6">
    <source>
        <dbReference type="Proteomes" id="UP000314986"/>
    </source>
</evidence>
<reference evidence="6" key="3">
    <citation type="journal article" date="2014" name="Nature">
        <title>Elephant shark genome provides unique insights into gnathostome evolution.</title>
        <authorList>
            <consortium name="International Elephant Shark Genome Sequencing Consortium"/>
            <person name="Venkatesh B."/>
            <person name="Lee A.P."/>
            <person name="Ravi V."/>
            <person name="Maurya A.K."/>
            <person name="Lian M.M."/>
            <person name="Swann J.B."/>
            <person name="Ohta Y."/>
            <person name="Flajnik M.F."/>
            <person name="Sutoh Y."/>
            <person name="Kasahara M."/>
            <person name="Hoon S."/>
            <person name="Gangu V."/>
            <person name="Roy S.W."/>
            <person name="Irimia M."/>
            <person name="Korzh V."/>
            <person name="Kondrychyn I."/>
            <person name="Lim Z.W."/>
            <person name="Tay B.H."/>
            <person name="Tohari S."/>
            <person name="Kong K.W."/>
            <person name="Ho S."/>
            <person name="Lorente-Galdos B."/>
            <person name="Quilez J."/>
            <person name="Marques-Bonet T."/>
            <person name="Raney B.J."/>
            <person name="Ingham P.W."/>
            <person name="Tay A."/>
            <person name="Hillier L.W."/>
            <person name="Minx P."/>
            <person name="Boehm T."/>
            <person name="Wilson R.K."/>
            <person name="Brenner S."/>
            <person name="Warren W.C."/>
        </authorList>
    </citation>
    <scope>NUCLEOTIDE SEQUENCE [LARGE SCALE GENOMIC DNA]</scope>
</reference>
<feature type="domain" description="Fascin-like" evidence="4">
    <location>
        <begin position="358"/>
        <end position="461"/>
    </location>
</feature>
<evidence type="ECO:0000256" key="2">
    <source>
        <dbReference type="ARBA" id="ARBA00022490"/>
    </source>
</evidence>
<dbReference type="Pfam" id="PF06268">
    <property type="entry name" value="Fascin"/>
    <property type="match status" value="1"/>
</dbReference>
<dbReference type="GO" id="GO:0005737">
    <property type="term" value="C:cytoplasm"/>
    <property type="evidence" value="ECO:0007669"/>
    <property type="project" value="UniProtKB-SubCell"/>
</dbReference>
<dbReference type="SUPFAM" id="SSF50405">
    <property type="entry name" value="Actin-crosslinking proteins"/>
    <property type="match status" value="4"/>
</dbReference>
<protein>
    <recommendedName>
        <fullName evidence="4">Fascin-like domain-containing protein</fullName>
    </recommendedName>
</protein>
<dbReference type="GO" id="GO:0030674">
    <property type="term" value="F:protein-macromolecule adaptor activity"/>
    <property type="evidence" value="ECO:0007669"/>
    <property type="project" value="InterPro"/>
</dbReference>
<dbReference type="GO" id="GO:0051015">
    <property type="term" value="F:actin filament binding"/>
    <property type="evidence" value="ECO:0007669"/>
    <property type="project" value="InterPro"/>
</dbReference>
<dbReference type="Ensembl" id="ENSCMIT00000037481.1">
    <property type="protein sequence ID" value="ENSCMIP00000036940.1"/>
    <property type="gene ID" value="ENSCMIG00000015580.1"/>
</dbReference>
<keyword evidence="2" id="KW-0963">Cytoplasm</keyword>
<reference evidence="6" key="2">
    <citation type="journal article" date="2007" name="PLoS Biol.">
        <title>Survey sequencing and comparative analysis of the elephant shark (Callorhinchus milii) genome.</title>
        <authorList>
            <person name="Venkatesh B."/>
            <person name="Kirkness E.F."/>
            <person name="Loh Y.H."/>
            <person name="Halpern A.L."/>
            <person name="Lee A.P."/>
            <person name="Johnson J."/>
            <person name="Dandona N."/>
            <person name="Viswanathan L.D."/>
            <person name="Tay A."/>
            <person name="Venter J.C."/>
            <person name="Strausberg R.L."/>
            <person name="Brenner S."/>
        </authorList>
    </citation>
    <scope>NUCLEOTIDE SEQUENCE [LARGE SCALE GENOMIC DNA]</scope>
</reference>
<keyword evidence="6" id="KW-1185">Reference proteome</keyword>
<name>A0A4W3JYV9_CALMI</name>
<dbReference type="Proteomes" id="UP000314986">
    <property type="component" value="Unassembled WGS sequence"/>
</dbReference>
<dbReference type="Gene3D" id="2.80.10.50">
    <property type="match status" value="4"/>
</dbReference>
<reference evidence="5" key="4">
    <citation type="submission" date="2025-08" db="UniProtKB">
        <authorList>
            <consortium name="Ensembl"/>
        </authorList>
    </citation>
    <scope>IDENTIFICATION</scope>
</reference>
<dbReference type="GeneTree" id="ENSGT00950000183157"/>
<dbReference type="InterPro" id="IPR022768">
    <property type="entry name" value="Fascin-like_dom"/>
</dbReference>
<dbReference type="AlphaFoldDB" id="A0A4W3JYV9"/>